<evidence type="ECO:0000313" key="4">
    <source>
        <dbReference type="EMBL" id="EBY8863558.1"/>
    </source>
</evidence>
<dbReference type="GO" id="GO:0003887">
    <property type="term" value="F:DNA-directed DNA polymerase activity"/>
    <property type="evidence" value="ECO:0007669"/>
    <property type="project" value="InterPro"/>
</dbReference>
<dbReference type="AlphaFoldDB" id="A0A5X1B2Z9"/>
<feature type="region of interest" description="Disordered" evidence="2">
    <location>
        <begin position="302"/>
        <end position="321"/>
    </location>
</feature>
<dbReference type="Pfam" id="PF01051">
    <property type="entry name" value="Rep3_N"/>
    <property type="match status" value="1"/>
</dbReference>
<sequence>MSILFYSFMSYDIILIIKLLGIYLMSNDLIVMDNSIVTSAYNLTLNEQRLIYCALKQIPKGVPLDPDTAFYITRDDFLAFGVNTDTVAREIRHATTQLLKKTIVVPREDGDLEFQWLSEVLRVDRMAEQRLREKYPNPEDHRKYLNGLRTYNLLDALPNRRDDDNIVARIIFHKRIVPLLSDLRASFTQFTLSDVTEFSSIYTFRIYQLLMQYKSTGYVKISLDDLRFMLVLFDKYPLVADLKRWVIETAVNEINEKSPYAVKYEMLKKGRKFTHLELKFKIKPSAKKQLAERDPDTIDWVNGTTDNEANNNPTKPSWQTKGLSDAQIKKLAIYTKEFVDANSSKIAPNDRRDYTPIFDDWKPLLKDPSTVNSFHMIQELLERQRTT</sequence>
<dbReference type="Gene3D" id="1.10.10.10">
    <property type="entry name" value="Winged helix-like DNA-binding domain superfamily/Winged helix DNA-binding domain"/>
    <property type="match status" value="2"/>
</dbReference>
<evidence type="ECO:0000256" key="2">
    <source>
        <dbReference type="SAM" id="MobiDB-lite"/>
    </source>
</evidence>
<evidence type="ECO:0000256" key="1">
    <source>
        <dbReference type="ARBA" id="ARBA00038283"/>
    </source>
</evidence>
<evidence type="ECO:0000259" key="3">
    <source>
        <dbReference type="Pfam" id="PF01051"/>
    </source>
</evidence>
<accession>A0A5X1B2Z9</accession>
<dbReference type="GO" id="GO:0006270">
    <property type="term" value="P:DNA replication initiation"/>
    <property type="evidence" value="ECO:0007669"/>
    <property type="project" value="InterPro"/>
</dbReference>
<organism evidence="4">
    <name type="scientific">Salmonella enteritidis</name>
    <dbReference type="NCBI Taxonomy" id="149539"/>
    <lineage>
        <taxon>Bacteria</taxon>
        <taxon>Pseudomonadati</taxon>
        <taxon>Pseudomonadota</taxon>
        <taxon>Gammaproteobacteria</taxon>
        <taxon>Enterobacterales</taxon>
        <taxon>Enterobacteriaceae</taxon>
        <taxon>Salmonella</taxon>
    </lineage>
</organism>
<protein>
    <submittedName>
        <fullName evidence="4">RepB family plasmid replication initiator protein</fullName>
    </submittedName>
</protein>
<comment type="caution">
    <text evidence="4">The sequence shown here is derived from an EMBL/GenBank/DDBJ whole genome shotgun (WGS) entry which is preliminary data.</text>
</comment>
<reference evidence="4" key="1">
    <citation type="submission" date="2018-09" db="EMBL/GenBank/DDBJ databases">
        <authorList>
            <person name="Ashton P.M."/>
            <person name="Dallman T."/>
            <person name="Nair S."/>
            <person name="De Pinna E."/>
            <person name="Peters T."/>
            <person name="Grant K."/>
        </authorList>
    </citation>
    <scope>NUCLEOTIDE SEQUENCE</scope>
    <source>
        <strain evidence="4">478536</strain>
    </source>
</reference>
<gene>
    <name evidence="4" type="ORF">D6S88_24155</name>
</gene>
<dbReference type="InterPro" id="IPR036388">
    <property type="entry name" value="WH-like_DNA-bd_sf"/>
</dbReference>
<name>A0A5X1B2Z9_SALEN</name>
<dbReference type="EMBL" id="AAHPJJ010000043">
    <property type="protein sequence ID" value="EBY8863558.1"/>
    <property type="molecule type" value="Genomic_DNA"/>
</dbReference>
<dbReference type="InterPro" id="IPR036390">
    <property type="entry name" value="WH_DNA-bd_sf"/>
</dbReference>
<dbReference type="InterPro" id="IPR000525">
    <property type="entry name" value="Initiator_Rep_WH1"/>
</dbReference>
<dbReference type="Pfam" id="PF21205">
    <property type="entry name" value="Rep3_C"/>
    <property type="match status" value="1"/>
</dbReference>
<feature type="domain" description="Initiator Rep protein WH1" evidence="3">
    <location>
        <begin position="30"/>
        <end position="211"/>
    </location>
</feature>
<proteinExistence type="inferred from homology"/>
<comment type="similarity">
    <text evidence="1">Belongs to the initiator RepB protein family.</text>
</comment>
<dbReference type="SUPFAM" id="SSF46785">
    <property type="entry name" value="Winged helix' DNA-binding domain"/>
    <property type="match status" value="2"/>
</dbReference>